<proteinExistence type="predicted"/>
<dbReference type="RefSeq" id="WP_148902008.1">
    <property type="nucleotide sequence ID" value="NZ_VSZQ01000034.1"/>
</dbReference>
<dbReference type="SUPFAM" id="SSF160387">
    <property type="entry name" value="NosL/MerB-like"/>
    <property type="match status" value="1"/>
</dbReference>
<name>A0A5D4JIJ1_9ACTN</name>
<dbReference type="InterPro" id="IPR004927">
    <property type="entry name" value="MerB"/>
</dbReference>
<dbReference type="Gene3D" id="3.30.450.410">
    <property type="match status" value="1"/>
</dbReference>
<protein>
    <submittedName>
        <fullName evidence="1">Alkylmercury lyase</fullName>
    </submittedName>
</protein>
<keyword evidence="2" id="KW-1185">Reference proteome</keyword>
<comment type="caution">
    <text evidence="1">The sequence shown here is derived from an EMBL/GenBank/DDBJ whole genome shotgun (WGS) entry which is preliminary data.</text>
</comment>
<organism evidence="1 2">
    <name type="scientific">Streptomyces parvus</name>
    <dbReference type="NCBI Taxonomy" id="66428"/>
    <lineage>
        <taxon>Bacteria</taxon>
        <taxon>Bacillati</taxon>
        <taxon>Actinomycetota</taxon>
        <taxon>Actinomycetes</taxon>
        <taxon>Kitasatosporales</taxon>
        <taxon>Streptomycetaceae</taxon>
        <taxon>Streptomyces</taxon>
    </lineage>
</organism>
<reference evidence="1 2" key="1">
    <citation type="submission" date="2019-08" db="EMBL/GenBank/DDBJ databases">
        <title>Draft genome for granaticin producer strain Streptomyces parvus C05.</title>
        <authorList>
            <person name="Gonzalez-Pimentel J.L."/>
        </authorList>
    </citation>
    <scope>NUCLEOTIDE SEQUENCE [LARGE SCALE GENOMIC DNA]</scope>
    <source>
        <strain evidence="1 2">C05</strain>
    </source>
</reference>
<keyword evidence="1" id="KW-0456">Lyase</keyword>
<dbReference type="InterPro" id="IPR053717">
    <property type="entry name" value="MerB_lyase_sf"/>
</dbReference>
<gene>
    <name evidence="1" type="ORF">FY004_08695</name>
</gene>
<dbReference type="Pfam" id="PF03243">
    <property type="entry name" value="MerB"/>
    <property type="match status" value="1"/>
</dbReference>
<accession>A0A5D4JIJ1</accession>
<dbReference type="Gene3D" id="3.40.30.10">
    <property type="entry name" value="Glutaredoxin"/>
    <property type="match status" value="1"/>
</dbReference>
<evidence type="ECO:0000313" key="2">
    <source>
        <dbReference type="Proteomes" id="UP000323242"/>
    </source>
</evidence>
<evidence type="ECO:0000313" key="1">
    <source>
        <dbReference type="EMBL" id="TYR64968.1"/>
    </source>
</evidence>
<dbReference type="EMBL" id="VSZQ01000034">
    <property type="protein sequence ID" value="TYR64968.1"/>
    <property type="molecule type" value="Genomic_DNA"/>
</dbReference>
<dbReference type="GO" id="GO:0018836">
    <property type="term" value="F:alkylmercury lyase activity"/>
    <property type="evidence" value="ECO:0007669"/>
    <property type="project" value="InterPro"/>
</dbReference>
<dbReference type="Proteomes" id="UP000323242">
    <property type="component" value="Unassembled WGS sequence"/>
</dbReference>
<dbReference type="AlphaFoldDB" id="A0A5D4JIJ1"/>
<sequence>MHITVLTVADCPNARPALERVTAALDGRQAQVELVEVADESDAARLGMSGSPTILIDGTDPFAQPGAAPSISCRLYRDAAGTVSGVPDESALRRALAGAAPQARDAGTLDCCPPQPLDVVGRGGRGRRAPAENGLRAVHQQILRHFAATGAAPDAQTLQPVAAVAGRTAAEVLTELADEDFLTLDETGNIRAAYPFSAVPTRHMVRLDSGVEVWSMCAIDALGIPAMLGQDGAISSADPVTGDPIIVTSTTGRVRWDPPTAVVFVGQRPGGGPAASACCDALNFFTDTENARTWTSQHPEVPGRIVDQPTAEHIGRQTFGSLLAP</sequence>